<dbReference type="AlphaFoldDB" id="A0A0C3DXB8"/>
<dbReference type="HOGENOM" id="CLU_1907273_0_0_1"/>
<proteinExistence type="predicted"/>
<dbReference type="OrthoDB" id="539213at2759"/>
<organism evidence="1 2">
    <name type="scientific">Oidiodendron maius (strain Zn)</name>
    <dbReference type="NCBI Taxonomy" id="913774"/>
    <lineage>
        <taxon>Eukaryota</taxon>
        <taxon>Fungi</taxon>
        <taxon>Dikarya</taxon>
        <taxon>Ascomycota</taxon>
        <taxon>Pezizomycotina</taxon>
        <taxon>Leotiomycetes</taxon>
        <taxon>Leotiomycetes incertae sedis</taxon>
        <taxon>Myxotrichaceae</taxon>
        <taxon>Oidiodendron</taxon>
    </lineage>
</organism>
<sequence length="133" mass="14980">MTLAEVLNKLNRGTEAEVLCAELISQVKEHRENGSALPKDSISQLNTLAAVFVQQGKWRDAIETYDAVVQDRKNMFGDEHPVTMWAMQQAGENEQAKSLFEVLLPRQKKILGEEHPDIKESEEMLASLKTLTT</sequence>
<name>A0A0C3DXB8_OIDMZ</name>
<evidence type="ECO:0000313" key="2">
    <source>
        <dbReference type="Proteomes" id="UP000054321"/>
    </source>
</evidence>
<reference evidence="1 2" key="1">
    <citation type="submission" date="2014-04" db="EMBL/GenBank/DDBJ databases">
        <authorList>
            <consortium name="DOE Joint Genome Institute"/>
            <person name="Kuo A."/>
            <person name="Martino E."/>
            <person name="Perotto S."/>
            <person name="Kohler A."/>
            <person name="Nagy L.G."/>
            <person name="Floudas D."/>
            <person name="Copeland A."/>
            <person name="Barry K.W."/>
            <person name="Cichocki N."/>
            <person name="Veneault-Fourrey C."/>
            <person name="LaButti K."/>
            <person name="Lindquist E.A."/>
            <person name="Lipzen A."/>
            <person name="Lundell T."/>
            <person name="Morin E."/>
            <person name="Murat C."/>
            <person name="Sun H."/>
            <person name="Tunlid A."/>
            <person name="Henrissat B."/>
            <person name="Grigoriev I.V."/>
            <person name="Hibbett D.S."/>
            <person name="Martin F."/>
            <person name="Nordberg H.P."/>
            <person name="Cantor M.N."/>
            <person name="Hua S.X."/>
        </authorList>
    </citation>
    <scope>NUCLEOTIDE SEQUENCE [LARGE SCALE GENOMIC DNA]</scope>
    <source>
        <strain evidence="1 2">Zn</strain>
    </source>
</reference>
<gene>
    <name evidence="1" type="ORF">OIDMADRAFT_46679</name>
</gene>
<reference evidence="2" key="2">
    <citation type="submission" date="2015-01" db="EMBL/GenBank/DDBJ databases">
        <title>Evolutionary Origins and Diversification of the Mycorrhizal Mutualists.</title>
        <authorList>
            <consortium name="DOE Joint Genome Institute"/>
            <consortium name="Mycorrhizal Genomics Consortium"/>
            <person name="Kohler A."/>
            <person name="Kuo A."/>
            <person name="Nagy L.G."/>
            <person name="Floudas D."/>
            <person name="Copeland A."/>
            <person name="Barry K.W."/>
            <person name="Cichocki N."/>
            <person name="Veneault-Fourrey C."/>
            <person name="LaButti K."/>
            <person name="Lindquist E.A."/>
            <person name="Lipzen A."/>
            <person name="Lundell T."/>
            <person name="Morin E."/>
            <person name="Murat C."/>
            <person name="Riley R."/>
            <person name="Ohm R."/>
            <person name="Sun H."/>
            <person name="Tunlid A."/>
            <person name="Henrissat B."/>
            <person name="Grigoriev I.V."/>
            <person name="Hibbett D.S."/>
            <person name="Martin F."/>
        </authorList>
    </citation>
    <scope>NUCLEOTIDE SEQUENCE [LARGE SCALE GENOMIC DNA]</scope>
    <source>
        <strain evidence="2">Zn</strain>
    </source>
</reference>
<accession>A0A0C3DXB8</accession>
<dbReference type="STRING" id="913774.A0A0C3DXB8"/>
<dbReference type="EMBL" id="KN832870">
    <property type="protein sequence ID" value="KIN06748.1"/>
    <property type="molecule type" value="Genomic_DNA"/>
</dbReference>
<dbReference type="Proteomes" id="UP000054321">
    <property type="component" value="Unassembled WGS sequence"/>
</dbReference>
<dbReference type="Gene3D" id="1.25.40.10">
    <property type="entry name" value="Tetratricopeptide repeat domain"/>
    <property type="match status" value="1"/>
</dbReference>
<dbReference type="InterPro" id="IPR011990">
    <property type="entry name" value="TPR-like_helical_dom_sf"/>
</dbReference>
<evidence type="ECO:0000313" key="1">
    <source>
        <dbReference type="EMBL" id="KIN06748.1"/>
    </source>
</evidence>
<keyword evidence="2" id="KW-1185">Reference proteome</keyword>
<dbReference type="Pfam" id="PF13374">
    <property type="entry name" value="TPR_10"/>
    <property type="match status" value="2"/>
</dbReference>
<dbReference type="InParanoid" id="A0A0C3DXB8"/>
<evidence type="ECO:0008006" key="3">
    <source>
        <dbReference type="Google" id="ProtNLM"/>
    </source>
</evidence>
<protein>
    <recommendedName>
        <fullName evidence="3">Kinesin light chain</fullName>
    </recommendedName>
</protein>
<dbReference type="SUPFAM" id="SSF48452">
    <property type="entry name" value="TPR-like"/>
    <property type="match status" value="1"/>
</dbReference>